<dbReference type="PRINTS" id="PR01078">
    <property type="entry name" value="AMINACHANNEL"/>
</dbReference>
<dbReference type="PANTHER" id="PTHR11690:SF237">
    <property type="entry name" value="PICKPOCKET 16-RELATED"/>
    <property type="match status" value="1"/>
</dbReference>
<protein>
    <submittedName>
        <fullName evidence="15">Pickpocket protein 11</fullName>
    </submittedName>
</protein>
<evidence type="ECO:0000256" key="14">
    <source>
        <dbReference type="SAM" id="Phobius"/>
    </source>
</evidence>
<dbReference type="EMBL" id="JRES01000147">
    <property type="protein sequence ID" value="KNC33805.1"/>
    <property type="molecule type" value="Genomic_DNA"/>
</dbReference>
<dbReference type="Gene3D" id="1.10.287.770">
    <property type="entry name" value="YojJ-like"/>
    <property type="match status" value="1"/>
</dbReference>
<name>A0A0L0CNA8_LUCCU</name>
<feature type="transmembrane region" description="Helical" evidence="14">
    <location>
        <begin position="1468"/>
        <end position="1493"/>
    </location>
</feature>
<gene>
    <name evidence="15" type="ORF">FF38_10812</name>
</gene>
<evidence type="ECO:0000256" key="12">
    <source>
        <dbReference type="RuleBase" id="RU000679"/>
    </source>
</evidence>
<dbReference type="Pfam" id="PF00858">
    <property type="entry name" value="ASC"/>
    <property type="match status" value="3"/>
</dbReference>
<evidence type="ECO:0000256" key="10">
    <source>
        <dbReference type="ARBA" id="ARBA00023201"/>
    </source>
</evidence>
<evidence type="ECO:0000256" key="4">
    <source>
        <dbReference type="ARBA" id="ARBA00022461"/>
    </source>
</evidence>
<keyword evidence="9 14" id="KW-0472">Membrane</keyword>
<keyword evidence="8 12" id="KW-0406">Ion transport</keyword>
<evidence type="ECO:0000313" key="16">
    <source>
        <dbReference type="Proteomes" id="UP000037069"/>
    </source>
</evidence>
<feature type="coiled-coil region" evidence="13">
    <location>
        <begin position="394"/>
        <end position="428"/>
    </location>
</feature>
<keyword evidence="16" id="KW-1185">Reference proteome</keyword>
<dbReference type="GO" id="GO:0005886">
    <property type="term" value="C:plasma membrane"/>
    <property type="evidence" value="ECO:0007669"/>
    <property type="project" value="TreeGrafter"/>
</dbReference>
<keyword evidence="5 12" id="KW-0812">Transmembrane</keyword>
<dbReference type="Proteomes" id="UP000037069">
    <property type="component" value="Unassembled WGS sequence"/>
</dbReference>
<evidence type="ECO:0000256" key="6">
    <source>
        <dbReference type="ARBA" id="ARBA00022989"/>
    </source>
</evidence>
<keyword evidence="4 12" id="KW-0894">Sodium channel</keyword>
<dbReference type="Gene3D" id="2.60.470.10">
    <property type="entry name" value="Acid-sensing ion channels like domains"/>
    <property type="match status" value="2"/>
</dbReference>
<evidence type="ECO:0000256" key="11">
    <source>
        <dbReference type="ARBA" id="ARBA00023303"/>
    </source>
</evidence>
<comment type="subcellular location">
    <subcellularLocation>
        <location evidence="1">Membrane</location>
        <topology evidence="1">Multi-pass membrane protein</topology>
    </subcellularLocation>
</comment>
<keyword evidence="13" id="KW-0175">Coiled coil</keyword>
<organism evidence="15 16">
    <name type="scientific">Lucilia cuprina</name>
    <name type="common">Green bottle fly</name>
    <name type="synonym">Australian sheep blowfly</name>
    <dbReference type="NCBI Taxonomy" id="7375"/>
    <lineage>
        <taxon>Eukaryota</taxon>
        <taxon>Metazoa</taxon>
        <taxon>Ecdysozoa</taxon>
        <taxon>Arthropoda</taxon>
        <taxon>Hexapoda</taxon>
        <taxon>Insecta</taxon>
        <taxon>Pterygota</taxon>
        <taxon>Neoptera</taxon>
        <taxon>Endopterygota</taxon>
        <taxon>Diptera</taxon>
        <taxon>Brachycera</taxon>
        <taxon>Muscomorpha</taxon>
        <taxon>Oestroidea</taxon>
        <taxon>Calliphoridae</taxon>
        <taxon>Luciliinae</taxon>
        <taxon>Lucilia</taxon>
    </lineage>
</organism>
<evidence type="ECO:0000256" key="1">
    <source>
        <dbReference type="ARBA" id="ARBA00004141"/>
    </source>
</evidence>
<keyword evidence="3 12" id="KW-0813">Transport</keyword>
<dbReference type="InterPro" id="IPR001873">
    <property type="entry name" value="ENaC"/>
</dbReference>
<keyword evidence="11 12" id="KW-0407">Ion channel</keyword>
<evidence type="ECO:0000256" key="2">
    <source>
        <dbReference type="ARBA" id="ARBA00007193"/>
    </source>
</evidence>
<evidence type="ECO:0000256" key="9">
    <source>
        <dbReference type="ARBA" id="ARBA00023136"/>
    </source>
</evidence>
<evidence type="ECO:0000256" key="3">
    <source>
        <dbReference type="ARBA" id="ARBA00022448"/>
    </source>
</evidence>
<dbReference type="OMA" id="PDCENEL"/>
<comment type="similarity">
    <text evidence="2 12">Belongs to the amiloride-sensitive sodium channel (TC 1.A.6) family.</text>
</comment>
<evidence type="ECO:0000256" key="7">
    <source>
        <dbReference type="ARBA" id="ARBA00023053"/>
    </source>
</evidence>
<evidence type="ECO:0000256" key="5">
    <source>
        <dbReference type="ARBA" id="ARBA00022692"/>
    </source>
</evidence>
<dbReference type="PANTHER" id="PTHR11690">
    <property type="entry name" value="AMILORIDE-SENSITIVE SODIUM CHANNEL-RELATED"/>
    <property type="match status" value="1"/>
</dbReference>
<keyword evidence="10 12" id="KW-0739">Sodium transport</keyword>
<reference evidence="15 16" key="1">
    <citation type="journal article" date="2015" name="Nat. Commun.">
        <title>Lucilia cuprina genome unlocks parasitic fly biology to underpin future interventions.</title>
        <authorList>
            <person name="Anstead C.A."/>
            <person name="Korhonen P.K."/>
            <person name="Young N.D."/>
            <person name="Hall R.S."/>
            <person name="Jex A.R."/>
            <person name="Murali S.C."/>
            <person name="Hughes D.S."/>
            <person name="Lee S.F."/>
            <person name="Perry T."/>
            <person name="Stroehlein A.J."/>
            <person name="Ansell B.R."/>
            <person name="Breugelmans B."/>
            <person name="Hofmann A."/>
            <person name="Qu J."/>
            <person name="Dugan S."/>
            <person name="Lee S.L."/>
            <person name="Chao H."/>
            <person name="Dinh H."/>
            <person name="Han Y."/>
            <person name="Doddapaneni H.V."/>
            <person name="Worley K.C."/>
            <person name="Muzny D.M."/>
            <person name="Ioannidis P."/>
            <person name="Waterhouse R.M."/>
            <person name="Zdobnov E.M."/>
            <person name="James P.J."/>
            <person name="Bagnall N.H."/>
            <person name="Kotze A.C."/>
            <person name="Gibbs R.A."/>
            <person name="Richards S."/>
            <person name="Batterham P."/>
            <person name="Gasser R.B."/>
        </authorList>
    </citation>
    <scope>NUCLEOTIDE SEQUENCE [LARGE SCALE GENOMIC DNA]</scope>
    <source>
        <strain evidence="15 16">LS</strain>
        <tissue evidence="15">Full body</tissue>
    </source>
</reference>
<feature type="transmembrane region" description="Helical" evidence="14">
    <location>
        <begin position="956"/>
        <end position="985"/>
    </location>
</feature>
<evidence type="ECO:0000256" key="8">
    <source>
        <dbReference type="ARBA" id="ARBA00023065"/>
    </source>
</evidence>
<sequence length="1557" mass="181981">MFFSYSFSQKSSNLSLPQLNDYFNLAVSTAFNLKAYTEDHTALSSLLKLNNYSLPQLLNELTPDCENELLRCKWQGHFTRCKHLFQKIQTAYGSCCSFNYKALQKTTNKRSDYVMNNYLEYSTSCGYKTGLSVLLDPHLENYKASLTLTTGFLVLIHDSHDFADTNSLKRIIQPSTFNKIHVLPQQTHATSYIARESLHKRKCYLPWERSMYYFGSYSQVNCLAECRSLKLYQKCKCSLANWPRKDNWTVCGLEESKCYMKWKALFVSEINFSKNHHVGDQFMCDCYPLCDFNMYSIAMDSGRLMRKYSLTDLRFFKDINTTNHILLHVFFGELYAERLRLDVYENWLSFIGTFGGITGLYMGYSFVSGFELIFFVFVRPACNWLTKKQIRYRIKKRQRKAQKEAEHRKQLEEEKAKQERIEAFLRMRPYCPEYIASQYNVCLNLALALMSSNKVEPIFTVRNVLPYTNYRHKFGKNSFTSTATTLASRKPQKKKTRILTLKSIKNWFMQNLRNYCNTTSLHGFNYLTRSDMTKKERYFWLFVVIVSIIVSIVLVIVSYLWNRETPTVTVIESSHHPTWDIPFPAVTFCNFNKISRDRALSLVKVLKRPSNTSDEDVLRSFRVTMYYSFALNQSNVNFTLAEKILELNNMTLSELSERLSPNCLNMISKCIWKGTNSRCDSLFQRIPTIEGACCSFNYFAQEKNNFPEKIAYQIPKRPYRVTGCGYPTGLSILLNPLAYDYFGTYFSSYGFRFMIHDAYDFPDENAETKVITSTRESFVRISPESTYATSDVKSMDLKLRNCLFSNERKLVVMQRYSFINCMSECRIRKAVEKCGCVPENLPNNGSFSKCGIKDLKCVLDSREIFTRALNEYNKTFSTILSTDKFPCDCLPDCESNHYVSEITMGKLNVKLAFQQENDLKIPNDYNNILLHVFYSDLMSTRYRKEIYQNWLSALEFFALVASFGGLLGLIMGFSIVTAFEFIYFLTFRPIFNYFNNHFLNESAIHGLRLLLYYTRFKYARFIWTIFIFAVIVWTHFIILTLIVQYIQQPTEVHMSTNMVHVSNTPFPGVAVCSANKLSREKILSFAEKVFEQQQRYKPYYLARTIPEMAHYLLNLKGFYIYPHDNEPLNLTVLHRLDKIFTIMFNTTDYPIRDYLKILAPDCRHLVIRGTIYGKEINTRDYFNKRLTSSSVCCMFNYNRRGYSIDENTREADNRFAENAEKIKFQSNSILNSIQFVLRSTPEDFTITEFHNTAFQLFIFPREDYATIQSNRIGEILVDYNTIVEVPIEPEFFGSTQSVRQFAPEVRNCYFPDEGQKLLNQSYYSIDECLLICRMDSMLKYCGCVTPPMAATNIPCLMNWRAIWYGWDTFEYVHENGKDIQDDFTTGHRCPQCLPNCNGVDFNLEVNDMTMRPTYGQAYSHGILKGLTNTKPLAIVKLYFKQRFVLSTEMDIVGDWVVLLNRFGGIMSLMYGFSIISYIEIIYFATGKFFAYHLDSWKRKMERKLSTLSNVTENIADSSAVDEPPPAYNLCWKELKPKQPMDMEIFRDEIILNLYKRE</sequence>
<evidence type="ECO:0000313" key="15">
    <source>
        <dbReference type="EMBL" id="KNC33805.1"/>
    </source>
</evidence>
<evidence type="ECO:0000256" key="13">
    <source>
        <dbReference type="SAM" id="Coils"/>
    </source>
</evidence>
<dbReference type="GO" id="GO:0015280">
    <property type="term" value="F:ligand-gated sodium channel activity"/>
    <property type="evidence" value="ECO:0007669"/>
    <property type="project" value="TreeGrafter"/>
</dbReference>
<feature type="transmembrane region" description="Helical" evidence="14">
    <location>
        <begin position="538"/>
        <end position="561"/>
    </location>
</feature>
<dbReference type="OrthoDB" id="6436100at2759"/>
<feature type="transmembrane region" description="Helical" evidence="14">
    <location>
        <begin position="1021"/>
        <end position="1046"/>
    </location>
</feature>
<keyword evidence="7" id="KW-0915">Sodium</keyword>
<accession>A0A0L0CNA8</accession>
<comment type="caution">
    <text evidence="15">The sequence shown here is derived from an EMBL/GenBank/DDBJ whole genome shotgun (WGS) entry which is preliminary data.</text>
</comment>
<keyword evidence="6 14" id="KW-1133">Transmembrane helix</keyword>
<proteinExistence type="inferred from homology"/>